<gene>
    <name evidence="2" type="ORF">GGR05_004021</name>
</gene>
<feature type="domain" description="TnsA endonuclease N-terminal" evidence="1">
    <location>
        <begin position="4"/>
        <end position="83"/>
    </location>
</feature>
<accession>A0A7W6BVU6</accession>
<dbReference type="AlphaFoldDB" id="A0A7W6BVU6"/>
<sequence>MAADPFVASIRAQPETFVWRDAVDGRRHRYTPDLLAVMTDGSKVYRSVRPHALLLRDTELCGRRTRIELECALRGAAFEIWTEREIREATCGWPLLRVATGAEASLLANLPLEVGSEASPAAPPKLIMRIAERLGLRGPLQAGDVFFARSMLTGILMAFRCRLDRDPVTGLLVWKPAPRAS</sequence>
<keyword evidence="3" id="KW-1185">Reference proteome</keyword>
<reference evidence="2 3" key="1">
    <citation type="submission" date="2020-08" db="EMBL/GenBank/DDBJ databases">
        <title>Genomic Encyclopedia of Type Strains, Phase IV (KMG-IV): sequencing the most valuable type-strain genomes for metagenomic binning, comparative biology and taxonomic classification.</title>
        <authorList>
            <person name="Goeker M."/>
        </authorList>
    </citation>
    <scope>NUCLEOTIDE SEQUENCE [LARGE SCALE GENOMIC DNA]</scope>
    <source>
        <strain evidence="2 3">DSM 25024</strain>
    </source>
</reference>
<evidence type="ECO:0000313" key="3">
    <source>
        <dbReference type="Proteomes" id="UP000531216"/>
    </source>
</evidence>
<dbReference type="RefSeq" id="WP_139224691.1">
    <property type="nucleotide sequence ID" value="NZ_FOOA01000019.1"/>
</dbReference>
<evidence type="ECO:0000259" key="1">
    <source>
        <dbReference type="Pfam" id="PF08722"/>
    </source>
</evidence>
<dbReference type="OrthoDB" id="7594731at2"/>
<dbReference type="EMBL" id="JACIDO010000012">
    <property type="protein sequence ID" value="MBB3937852.1"/>
    <property type="molecule type" value="Genomic_DNA"/>
</dbReference>
<protein>
    <recommendedName>
        <fullName evidence="1">TnsA endonuclease N-terminal domain-containing protein</fullName>
    </recommendedName>
</protein>
<evidence type="ECO:0000313" key="2">
    <source>
        <dbReference type="EMBL" id="MBB3937852.1"/>
    </source>
</evidence>
<dbReference type="InterPro" id="IPR014833">
    <property type="entry name" value="TnsA_N"/>
</dbReference>
<dbReference type="Pfam" id="PF08722">
    <property type="entry name" value="Tn7_TnsA-like_N"/>
    <property type="match status" value="1"/>
</dbReference>
<proteinExistence type="predicted"/>
<comment type="caution">
    <text evidence="2">The sequence shown here is derived from an EMBL/GenBank/DDBJ whole genome shotgun (WGS) entry which is preliminary data.</text>
</comment>
<organism evidence="2 3">
    <name type="scientific">Aureimonas phyllosphaerae</name>
    <dbReference type="NCBI Taxonomy" id="1166078"/>
    <lineage>
        <taxon>Bacteria</taxon>
        <taxon>Pseudomonadati</taxon>
        <taxon>Pseudomonadota</taxon>
        <taxon>Alphaproteobacteria</taxon>
        <taxon>Hyphomicrobiales</taxon>
        <taxon>Aurantimonadaceae</taxon>
        <taxon>Aureimonas</taxon>
    </lineage>
</organism>
<name>A0A7W6BVU6_9HYPH</name>
<dbReference type="Proteomes" id="UP000531216">
    <property type="component" value="Unassembled WGS sequence"/>
</dbReference>